<evidence type="ECO:0000313" key="2">
    <source>
        <dbReference type="EMBL" id="KFB76478.1"/>
    </source>
</evidence>
<feature type="region of interest" description="Disordered" evidence="1">
    <location>
        <begin position="17"/>
        <end position="38"/>
    </location>
</feature>
<accession>A0A7D5SGT3</accession>
<dbReference type="Proteomes" id="UP000509684">
    <property type="component" value="Chromosome"/>
</dbReference>
<protein>
    <submittedName>
        <fullName evidence="2">Uncharacterized protein</fullName>
    </submittedName>
</protein>
<evidence type="ECO:0000313" key="5">
    <source>
        <dbReference type="Proteomes" id="UP000509684"/>
    </source>
</evidence>
<reference evidence="3" key="3">
    <citation type="submission" date="2020-06" db="EMBL/GenBank/DDBJ databases">
        <authorList>
            <person name="Arumugam K."/>
            <person name="Besarab I."/>
            <person name="Haryono M."/>
            <person name="Bagci C."/>
            <person name="Beier S."/>
            <person name="Buchfink B."/>
            <person name="Gorska A."/>
            <person name="Qiu G."/>
            <person name="Huson D.H."/>
            <person name="Williams R.B."/>
        </authorList>
    </citation>
    <scope>NUCLEOTIDE SEQUENCE</scope>
    <source>
        <strain evidence="3">SSA1</strain>
    </source>
</reference>
<reference evidence="2 4" key="1">
    <citation type="submission" date="2014-02" db="EMBL/GenBank/DDBJ databases">
        <title>Expanding our view of genomic diversity in Candidatus Accumulibacter clades.</title>
        <authorList>
            <person name="Skennerton C.T."/>
            <person name="Barr J.J."/>
            <person name="Slater F.R."/>
            <person name="Bond P.L."/>
            <person name="Tyson G.W."/>
        </authorList>
    </citation>
    <scope>NUCLEOTIDE SEQUENCE [LARGE SCALE GENOMIC DNA]</scope>
    <source>
        <strain evidence="4">SK-02</strain>
    </source>
</reference>
<dbReference type="Proteomes" id="UP000021315">
    <property type="component" value="Unassembled WGS sequence"/>
</dbReference>
<evidence type="ECO:0000313" key="4">
    <source>
        <dbReference type="Proteomes" id="UP000021315"/>
    </source>
</evidence>
<proteinExistence type="predicted"/>
<dbReference type="AlphaFoldDB" id="A0A080M5H1"/>
<evidence type="ECO:0000256" key="1">
    <source>
        <dbReference type="SAM" id="MobiDB-lite"/>
    </source>
</evidence>
<keyword evidence="4" id="KW-1185">Reference proteome</keyword>
<dbReference type="KEGG" id="acog:HWD57_18555"/>
<dbReference type="RefSeq" id="WP_034949455.1">
    <property type="nucleotide sequence ID" value="NZ_JDST02000053.1"/>
</dbReference>
<dbReference type="EMBL" id="JDST02000053">
    <property type="protein sequence ID" value="KFB76478.1"/>
    <property type="molecule type" value="Genomic_DNA"/>
</dbReference>
<dbReference type="STRING" id="1453999.AW06_002388"/>
<reference evidence="3 5" key="2">
    <citation type="journal article" date="2019" name="Microbiome">
        <title>Annotated bacterial chromosomes from frame-shift-corrected long-read metagenomic data.</title>
        <authorList>
            <person name="Arumugam K."/>
            <person name="Bagci C."/>
            <person name="Bessarab I."/>
            <person name="Beier S."/>
            <person name="Buchfink B."/>
            <person name="Gorska A."/>
            <person name="Qiu G."/>
            <person name="Huson D.H."/>
            <person name="Williams R.B.H."/>
        </authorList>
    </citation>
    <scope>NUCLEOTIDE SEQUENCE [LARGE SCALE GENOMIC DNA]</scope>
    <source>
        <strain evidence="3">SSA1</strain>
    </source>
</reference>
<gene>
    <name evidence="2" type="ORF">AW06_002388</name>
    <name evidence="3" type="ORF">HWD57_18555</name>
</gene>
<sequence>MADKKITLVIPRSKPRNPLLVPGLTRRAGPHGSTRKAIRQKMRQRTQQSLAELLNGDKAEFEID</sequence>
<accession>A0A080M5H1</accession>
<name>A0A080M5H1_9PROT</name>
<evidence type="ECO:0000313" key="3">
    <source>
        <dbReference type="EMBL" id="QLH51582.1"/>
    </source>
</evidence>
<organism evidence="2 4">
    <name type="scientific">Candidatus Accumulibacter cognatus</name>
    <dbReference type="NCBI Taxonomy" id="2954383"/>
    <lineage>
        <taxon>Bacteria</taxon>
        <taxon>Pseudomonadati</taxon>
        <taxon>Pseudomonadota</taxon>
        <taxon>Betaproteobacteria</taxon>
        <taxon>Candidatus Accumulibacter</taxon>
    </lineage>
</organism>
<dbReference type="EMBL" id="CP058708">
    <property type="protein sequence ID" value="QLH51582.1"/>
    <property type="molecule type" value="Genomic_DNA"/>
</dbReference>